<dbReference type="InterPro" id="IPR035892">
    <property type="entry name" value="C2_domain_sf"/>
</dbReference>
<dbReference type="PANTHER" id="PTHR32246">
    <property type="entry name" value="INGRESSION PROTEIN FIC1"/>
    <property type="match status" value="1"/>
</dbReference>
<name>A0ABU6RBA4_9FABA</name>
<sequence>MSSSRSFEITIISAENLRVNKRPVKKNAFVKIQTDGSNEVKTTRANCEGGSYPSWNEKVVLDVPLHARFITLEVNCKATLMGNNSVGIAMIPVSDLVGGYFPQNQVQFLSYRLWDSKVNRNGVINISVRLKMPEMSSSLLPPQPAINGLPAQGVLVTGKNSNAVVTGIPVSWF</sequence>
<dbReference type="Pfam" id="PF00168">
    <property type="entry name" value="C2"/>
    <property type="match status" value="1"/>
</dbReference>
<dbReference type="SMART" id="SM00239">
    <property type="entry name" value="C2"/>
    <property type="match status" value="1"/>
</dbReference>
<dbReference type="Proteomes" id="UP001341840">
    <property type="component" value="Unassembled WGS sequence"/>
</dbReference>
<evidence type="ECO:0000313" key="3">
    <source>
        <dbReference type="Proteomes" id="UP001341840"/>
    </source>
</evidence>
<dbReference type="CDD" id="cd04051">
    <property type="entry name" value="C2_SRC2_like"/>
    <property type="match status" value="1"/>
</dbReference>
<comment type="caution">
    <text evidence="2">The sequence shown here is derived from an EMBL/GenBank/DDBJ whole genome shotgun (WGS) entry which is preliminary data.</text>
</comment>
<dbReference type="PROSITE" id="PS50004">
    <property type="entry name" value="C2"/>
    <property type="match status" value="1"/>
</dbReference>
<dbReference type="SUPFAM" id="SSF49562">
    <property type="entry name" value="C2 domain (Calcium/lipid-binding domain, CaLB)"/>
    <property type="match status" value="1"/>
</dbReference>
<keyword evidence="3" id="KW-1185">Reference proteome</keyword>
<evidence type="ECO:0000259" key="1">
    <source>
        <dbReference type="PROSITE" id="PS50004"/>
    </source>
</evidence>
<accession>A0ABU6RBA4</accession>
<dbReference type="Gene3D" id="2.60.40.150">
    <property type="entry name" value="C2 domain"/>
    <property type="match status" value="1"/>
</dbReference>
<dbReference type="InterPro" id="IPR000008">
    <property type="entry name" value="C2_dom"/>
</dbReference>
<reference evidence="2 3" key="1">
    <citation type="journal article" date="2023" name="Plants (Basel)">
        <title>Bridging the Gap: Combining Genomics and Transcriptomics Approaches to Understand Stylosanthes scabra, an Orphan Legume from the Brazilian Caatinga.</title>
        <authorList>
            <person name="Ferreira-Neto J.R.C."/>
            <person name="da Silva M.D."/>
            <person name="Binneck E."/>
            <person name="de Melo N.F."/>
            <person name="da Silva R.H."/>
            <person name="de Melo A.L.T.M."/>
            <person name="Pandolfi V."/>
            <person name="Bustamante F.O."/>
            <person name="Brasileiro-Vidal A.C."/>
            <person name="Benko-Iseppon A.M."/>
        </authorList>
    </citation>
    <scope>NUCLEOTIDE SEQUENCE [LARGE SCALE GENOMIC DNA]</scope>
    <source>
        <tissue evidence="2">Leaves</tissue>
    </source>
</reference>
<dbReference type="EMBL" id="JASCZI010030321">
    <property type="protein sequence ID" value="MED6121271.1"/>
    <property type="molecule type" value="Genomic_DNA"/>
</dbReference>
<dbReference type="PANTHER" id="PTHR32246:SF17">
    <property type="entry name" value="BON1-ASSOCIATED PROTEIN 2"/>
    <property type="match status" value="1"/>
</dbReference>
<dbReference type="InterPro" id="IPR044750">
    <property type="entry name" value="C2_SRC2/BAP"/>
</dbReference>
<feature type="domain" description="C2" evidence="1">
    <location>
        <begin position="1"/>
        <end position="107"/>
    </location>
</feature>
<evidence type="ECO:0000313" key="2">
    <source>
        <dbReference type="EMBL" id="MED6121271.1"/>
    </source>
</evidence>
<gene>
    <name evidence="2" type="ORF">PIB30_028521</name>
</gene>
<proteinExistence type="predicted"/>
<organism evidence="2 3">
    <name type="scientific">Stylosanthes scabra</name>
    <dbReference type="NCBI Taxonomy" id="79078"/>
    <lineage>
        <taxon>Eukaryota</taxon>
        <taxon>Viridiplantae</taxon>
        <taxon>Streptophyta</taxon>
        <taxon>Embryophyta</taxon>
        <taxon>Tracheophyta</taxon>
        <taxon>Spermatophyta</taxon>
        <taxon>Magnoliopsida</taxon>
        <taxon>eudicotyledons</taxon>
        <taxon>Gunneridae</taxon>
        <taxon>Pentapetalae</taxon>
        <taxon>rosids</taxon>
        <taxon>fabids</taxon>
        <taxon>Fabales</taxon>
        <taxon>Fabaceae</taxon>
        <taxon>Papilionoideae</taxon>
        <taxon>50 kb inversion clade</taxon>
        <taxon>dalbergioids sensu lato</taxon>
        <taxon>Dalbergieae</taxon>
        <taxon>Pterocarpus clade</taxon>
        <taxon>Stylosanthes</taxon>
    </lineage>
</organism>
<protein>
    <recommendedName>
        <fullName evidence="1">C2 domain-containing protein</fullName>
    </recommendedName>
</protein>